<protein>
    <submittedName>
        <fullName evidence="1">Uncharacterized protein</fullName>
    </submittedName>
</protein>
<organism evidence="1 2">
    <name type="scientific">Mesorhizobium huakuii</name>
    <dbReference type="NCBI Taxonomy" id="28104"/>
    <lineage>
        <taxon>Bacteria</taxon>
        <taxon>Pseudomonadati</taxon>
        <taxon>Pseudomonadota</taxon>
        <taxon>Alphaproteobacteria</taxon>
        <taxon>Hyphomicrobiales</taxon>
        <taxon>Phyllobacteriaceae</taxon>
        <taxon>Mesorhizobium</taxon>
    </lineage>
</organism>
<evidence type="ECO:0000313" key="1">
    <source>
        <dbReference type="EMBL" id="WQB98480.1"/>
    </source>
</evidence>
<dbReference type="EMBL" id="CP139858">
    <property type="protein sequence ID" value="WQB98480.1"/>
    <property type="molecule type" value="Genomic_DNA"/>
</dbReference>
<proteinExistence type="predicted"/>
<evidence type="ECO:0000313" key="2">
    <source>
        <dbReference type="Proteomes" id="UP001322481"/>
    </source>
</evidence>
<reference evidence="1 2" key="1">
    <citation type="submission" date="2023-11" db="EMBL/GenBank/DDBJ databases">
        <authorList>
            <person name="Panchal A.K."/>
            <person name="Meaney J.S."/>
            <person name="Karas B.J."/>
            <person name="diCenzo G.C."/>
        </authorList>
    </citation>
    <scope>NUCLEOTIDE SEQUENCE [LARGE SCALE GENOMIC DNA]</scope>
    <source>
        <strain evidence="1 2">NZP2235</strain>
    </source>
</reference>
<keyword evidence="2" id="KW-1185">Reference proteome</keyword>
<sequence length="126" mass="13951">MLRKVEFAARLYLQEISGLGQAIAFLDRGMAADGEQRPLLLPAGSVGVAAYVVQRFAECRVCRPVRLNQLSQSIGRFLVSARRRCAECRCRGRRGDDRAAGVEKQGAAVDPGRGELSYLLRWLSDR</sequence>
<name>A0ABZ0VM30_9HYPH</name>
<gene>
    <name evidence="1" type="ORF">U0R22_002631</name>
</gene>
<dbReference type="RefSeq" id="WP_322418771.1">
    <property type="nucleotide sequence ID" value="NZ_CP139858.1"/>
</dbReference>
<accession>A0ABZ0VM30</accession>
<dbReference type="Proteomes" id="UP001322481">
    <property type="component" value="Chromosome"/>
</dbReference>